<dbReference type="PANTHER" id="PTHR31094">
    <property type="entry name" value="RIKEN CDNA 2310061I04 GENE"/>
    <property type="match status" value="1"/>
</dbReference>
<dbReference type="Proteomes" id="UP000789595">
    <property type="component" value="Unassembled WGS sequence"/>
</dbReference>
<name>A0A8J2T132_9STRA</name>
<organism evidence="1 2">
    <name type="scientific">Pelagomonas calceolata</name>
    <dbReference type="NCBI Taxonomy" id="35677"/>
    <lineage>
        <taxon>Eukaryota</taxon>
        <taxon>Sar</taxon>
        <taxon>Stramenopiles</taxon>
        <taxon>Ochrophyta</taxon>
        <taxon>Pelagophyceae</taxon>
        <taxon>Pelagomonadales</taxon>
        <taxon>Pelagomonadaceae</taxon>
        <taxon>Pelagomonas</taxon>
    </lineage>
</organism>
<gene>
    <name evidence="1" type="ORF">PECAL_5P23360</name>
</gene>
<reference evidence="1" key="1">
    <citation type="submission" date="2021-11" db="EMBL/GenBank/DDBJ databases">
        <authorList>
            <consortium name="Genoscope - CEA"/>
            <person name="William W."/>
        </authorList>
    </citation>
    <scope>NUCLEOTIDE SEQUENCE</scope>
</reference>
<dbReference type="PANTHER" id="PTHR31094:SF2">
    <property type="entry name" value="RIKEN CDNA 2310061I04 GENE"/>
    <property type="match status" value="1"/>
</dbReference>
<dbReference type="SUPFAM" id="SSF54427">
    <property type="entry name" value="NTF2-like"/>
    <property type="match status" value="1"/>
</dbReference>
<dbReference type="EMBL" id="CAKKNE010000005">
    <property type="protein sequence ID" value="CAH0377816.1"/>
    <property type="molecule type" value="Genomic_DNA"/>
</dbReference>
<dbReference type="Pfam" id="PF10184">
    <property type="entry name" value="DUF2358"/>
    <property type="match status" value="1"/>
</dbReference>
<protein>
    <submittedName>
        <fullName evidence="1">Uncharacterized protein</fullName>
    </submittedName>
</protein>
<evidence type="ECO:0000313" key="2">
    <source>
        <dbReference type="Proteomes" id="UP000789595"/>
    </source>
</evidence>
<sequence>MPSQVAYIHWRRRPGFVLLAAVTHGLKVLPSRIPTTNAPPTRALAPKLRPLRLLQSARLTRQRYDALQIEGTNRRPPTEYELNRGKAIDALNADATRFADAELDWSIYSEQIQLADPTGVRARGLANYKRFFQLVRLFRSLMVDDVSVRHRLRVDDANGRIVICWYSTWRTSMAKKPIQIDAVSYYSLDDRGFVEAHEVDRVEINGKRRSPETAWERLQELVAGGPGQMYPA</sequence>
<dbReference type="AlphaFoldDB" id="A0A8J2T132"/>
<keyword evidence="2" id="KW-1185">Reference proteome</keyword>
<dbReference type="OrthoDB" id="44820at2759"/>
<comment type="caution">
    <text evidence="1">The sequence shown here is derived from an EMBL/GenBank/DDBJ whole genome shotgun (WGS) entry which is preliminary data.</text>
</comment>
<dbReference type="InterPro" id="IPR018790">
    <property type="entry name" value="DUF2358"/>
</dbReference>
<proteinExistence type="predicted"/>
<accession>A0A8J2T132</accession>
<dbReference type="Gene3D" id="3.10.450.50">
    <property type="match status" value="1"/>
</dbReference>
<evidence type="ECO:0000313" key="1">
    <source>
        <dbReference type="EMBL" id="CAH0377816.1"/>
    </source>
</evidence>
<dbReference type="InterPro" id="IPR032710">
    <property type="entry name" value="NTF2-like_dom_sf"/>
</dbReference>